<gene>
    <name evidence="5" type="ORF">TWF106_011467</name>
    <name evidence="4" type="ORF">TWF788_005002</name>
</gene>
<organism evidence="5 6">
    <name type="scientific">Orbilia oligospora</name>
    <name type="common">Nematode-trapping fungus</name>
    <name type="synonym">Arthrobotrys oligospora</name>
    <dbReference type="NCBI Taxonomy" id="2813651"/>
    <lineage>
        <taxon>Eukaryota</taxon>
        <taxon>Fungi</taxon>
        <taxon>Dikarya</taxon>
        <taxon>Ascomycota</taxon>
        <taxon>Pezizomycotina</taxon>
        <taxon>Orbiliomycetes</taxon>
        <taxon>Orbiliales</taxon>
        <taxon>Orbiliaceae</taxon>
        <taxon>Orbilia</taxon>
    </lineage>
</organism>
<dbReference type="EMBL" id="WIWS01000093">
    <property type="protein sequence ID" value="KAF3208363.1"/>
    <property type="molecule type" value="Genomic_DNA"/>
</dbReference>
<keyword evidence="2" id="KW-0560">Oxidoreductase</keyword>
<dbReference type="InterPro" id="IPR027443">
    <property type="entry name" value="IPNS-like_sf"/>
</dbReference>
<sequence length="385" mass="43125">MSSMKSRIKKLFLNGNEKDQKLGAKLKESGAQDLTAGTCPRGADVNTGTAGTITNITATSSTSTLSETETLELPIVDYKDISQIPDILIKYPAIYLINHELSPAPFGHARTLLTLPKKIKDTLRDPKSTVRGYNNAKASGREWWDYNPAEKLLGPPDDEEFKKDTTEFFNQSIKILQNICHQFNSRRQLIPQEVSEDVGFSTMRYLRYSPDVIDQQQPQNPDQSTYNTVLNSHRADDNGEAIPHIEAHTDLDILTLITATEPSGLYVWNRRGEVFSAPPIDGTVLIMAGDLMPFFTSKPGKSPLEQHEGVEAIGEDTVLPTAHTVVVPRSAGERYSIAVFLRPRRDMIVDKRVVKRGEKEVEEETAFWWLATEKLHVEGRKCFLA</sequence>
<dbReference type="PROSITE" id="PS51471">
    <property type="entry name" value="FE2OG_OXY"/>
    <property type="match status" value="1"/>
</dbReference>
<proteinExistence type="inferred from homology"/>
<keyword evidence="2" id="KW-0479">Metal-binding</keyword>
<dbReference type="InterPro" id="IPR044861">
    <property type="entry name" value="IPNS-like_FE2OG_OXY"/>
</dbReference>
<dbReference type="Gene3D" id="2.60.120.330">
    <property type="entry name" value="B-lactam Antibiotic, Isopenicillin N Synthase, Chain"/>
    <property type="match status" value="1"/>
</dbReference>
<dbReference type="Pfam" id="PF03171">
    <property type="entry name" value="2OG-FeII_Oxy"/>
    <property type="match status" value="1"/>
</dbReference>
<evidence type="ECO:0000313" key="6">
    <source>
        <dbReference type="Proteomes" id="UP000472727"/>
    </source>
</evidence>
<protein>
    <recommendedName>
        <fullName evidence="3">Fe2OG dioxygenase domain-containing protein</fullName>
    </recommendedName>
</protein>
<dbReference type="GO" id="GO:0046872">
    <property type="term" value="F:metal ion binding"/>
    <property type="evidence" value="ECO:0007669"/>
    <property type="project" value="UniProtKB-KW"/>
</dbReference>
<evidence type="ECO:0000256" key="1">
    <source>
        <dbReference type="ARBA" id="ARBA00008056"/>
    </source>
</evidence>
<evidence type="ECO:0000313" key="7">
    <source>
        <dbReference type="Proteomes" id="UP000479691"/>
    </source>
</evidence>
<feature type="domain" description="Fe2OG dioxygenase" evidence="3">
    <location>
        <begin position="225"/>
        <end position="343"/>
    </location>
</feature>
<dbReference type="Proteomes" id="UP000472727">
    <property type="component" value="Unassembled WGS sequence"/>
</dbReference>
<dbReference type="SUPFAM" id="SSF51197">
    <property type="entry name" value="Clavaminate synthase-like"/>
    <property type="match status" value="1"/>
</dbReference>
<reference evidence="6 7" key="1">
    <citation type="submission" date="2019-06" db="EMBL/GenBank/DDBJ databases">
        <authorList>
            <person name="Palmer J.M."/>
        </authorList>
    </citation>
    <scope>NUCLEOTIDE SEQUENCE [LARGE SCALE GENOMIC DNA]</scope>
    <source>
        <strain evidence="5 6">TWF106</strain>
        <strain evidence="4 7">TWF788</strain>
    </source>
</reference>
<comment type="caution">
    <text evidence="5">The sequence shown here is derived from an EMBL/GenBank/DDBJ whole genome shotgun (WGS) entry which is preliminary data.</text>
</comment>
<dbReference type="EMBL" id="JAABOE010000023">
    <property type="protein sequence ID" value="KAF3184753.1"/>
    <property type="molecule type" value="Genomic_DNA"/>
</dbReference>
<dbReference type="InterPro" id="IPR050231">
    <property type="entry name" value="Iron_ascorbate_oxido_reductase"/>
</dbReference>
<comment type="similarity">
    <text evidence="1 2">Belongs to the iron/ascorbate-dependent oxidoreductase family.</text>
</comment>
<dbReference type="InterPro" id="IPR005123">
    <property type="entry name" value="Oxoglu/Fe-dep_dioxygenase_dom"/>
</dbReference>
<keyword evidence="2" id="KW-0408">Iron</keyword>
<dbReference type="Proteomes" id="UP000479691">
    <property type="component" value="Unassembled WGS sequence"/>
</dbReference>
<evidence type="ECO:0000313" key="4">
    <source>
        <dbReference type="EMBL" id="KAF3184753.1"/>
    </source>
</evidence>
<dbReference type="AlphaFoldDB" id="A0A6G1MD37"/>
<evidence type="ECO:0000313" key="5">
    <source>
        <dbReference type="EMBL" id="KAF3208363.1"/>
    </source>
</evidence>
<dbReference type="PANTHER" id="PTHR47990">
    <property type="entry name" value="2-OXOGLUTARATE (2OG) AND FE(II)-DEPENDENT OXYGENASE SUPERFAMILY PROTEIN-RELATED"/>
    <property type="match status" value="1"/>
</dbReference>
<accession>A0A6G1MD37</accession>
<evidence type="ECO:0000259" key="3">
    <source>
        <dbReference type="PROSITE" id="PS51471"/>
    </source>
</evidence>
<evidence type="ECO:0000256" key="2">
    <source>
        <dbReference type="RuleBase" id="RU003682"/>
    </source>
</evidence>
<dbReference type="GO" id="GO:0016491">
    <property type="term" value="F:oxidoreductase activity"/>
    <property type="evidence" value="ECO:0007669"/>
    <property type="project" value="UniProtKB-KW"/>
</dbReference>
<name>A0A6G1MD37_ORBOL</name>